<dbReference type="Proteomes" id="UP000301870">
    <property type="component" value="Chromosome 11"/>
</dbReference>
<dbReference type="GeneID" id="111350529"/>
<protein>
    <submittedName>
        <fullName evidence="4">Uncharacterized protein LOC111350529</fullName>
    </submittedName>
</protein>
<dbReference type="KEGG" id="sliu:111350529"/>
<evidence type="ECO:0000313" key="4">
    <source>
        <dbReference type="RefSeq" id="XP_022817917.1"/>
    </source>
</evidence>
<keyword evidence="3" id="KW-1185">Reference proteome</keyword>
<dbReference type="OrthoDB" id="7432963at2759"/>
<sequence>MRYFYLTVLIFFLGAIQASKYLNLNEIRSMLENSRNAGAKEKIQGQGSMKRIQDTMNEDGNDRKLARNKANVLKKVQFHKVDKNPDRDLFSPKLPESIDKKIGREYFLMDPVLNELRRRGRLTDFRKKGSDESDSSSLGLPDWKQEWDELWLQKKFEALNSSIIRGDVVNMAAARPWGTQCGDPHQHDAPWGTCMLAAECEPEYRIYRGDIHCGNTMYICCAILATKYDMYNGLDISFEDSEFGTDTAELNRQHDAPDKNNGKKDKDKNKRKKEREKRKNKILKNIRKIIKEIRKILNNAYRNGTNERKKKTKQLKKFIESMKKQYKKDRQSVVQVHDFELIKIDDELKAKLDQIQSVNENFMSNDTFRNIIINGSLSKRKLKRLLRSHPELAKYMNMKLKRRNTLKHKRRSGIDLTAGLDPGDRASRSLQLKPKKLDYDVEYGMLYY</sequence>
<dbReference type="RefSeq" id="XP_022817917.1">
    <property type="nucleotide sequence ID" value="XM_022962149.1"/>
</dbReference>
<feature type="region of interest" description="Disordered" evidence="1">
    <location>
        <begin position="250"/>
        <end position="278"/>
    </location>
</feature>
<feature type="compositionally biased region" description="Basic residues" evidence="1">
    <location>
        <begin position="269"/>
        <end position="278"/>
    </location>
</feature>
<feature type="compositionally biased region" description="Basic and acidic residues" evidence="1">
    <location>
        <begin position="250"/>
        <end position="268"/>
    </location>
</feature>
<evidence type="ECO:0000256" key="2">
    <source>
        <dbReference type="SAM" id="SignalP"/>
    </source>
</evidence>
<feature type="signal peptide" evidence="2">
    <location>
        <begin position="1"/>
        <end position="18"/>
    </location>
</feature>
<name>A0A9J7DW07_SPOLT</name>
<reference evidence="4" key="1">
    <citation type="submission" date="2025-08" db="UniProtKB">
        <authorList>
            <consortium name="RefSeq"/>
        </authorList>
    </citation>
    <scope>IDENTIFICATION</scope>
    <source>
        <strain evidence="4">Ishihara</strain>
        <tissue evidence="4">Whole body</tissue>
    </source>
</reference>
<evidence type="ECO:0000313" key="3">
    <source>
        <dbReference type="Proteomes" id="UP000301870"/>
    </source>
</evidence>
<proteinExistence type="predicted"/>
<organism evidence="3 4">
    <name type="scientific">Spodoptera litura</name>
    <name type="common">Asian cotton leafworm</name>
    <dbReference type="NCBI Taxonomy" id="69820"/>
    <lineage>
        <taxon>Eukaryota</taxon>
        <taxon>Metazoa</taxon>
        <taxon>Ecdysozoa</taxon>
        <taxon>Arthropoda</taxon>
        <taxon>Hexapoda</taxon>
        <taxon>Insecta</taxon>
        <taxon>Pterygota</taxon>
        <taxon>Neoptera</taxon>
        <taxon>Endopterygota</taxon>
        <taxon>Lepidoptera</taxon>
        <taxon>Glossata</taxon>
        <taxon>Ditrysia</taxon>
        <taxon>Noctuoidea</taxon>
        <taxon>Noctuidae</taxon>
        <taxon>Amphipyrinae</taxon>
        <taxon>Spodoptera</taxon>
    </lineage>
</organism>
<keyword evidence="2" id="KW-0732">Signal</keyword>
<feature type="chain" id="PRO_5039946719" evidence="2">
    <location>
        <begin position="19"/>
        <end position="448"/>
    </location>
</feature>
<gene>
    <name evidence="4" type="primary">LOC111350529</name>
</gene>
<dbReference type="AlphaFoldDB" id="A0A9J7DW07"/>
<evidence type="ECO:0000256" key="1">
    <source>
        <dbReference type="SAM" id="MobiDB-lite"/>
    </source>
</evidence>
<accession>A0A9J7DW07</accession>